<dbReference type="GO" id="GO:0005829">
    <property type="term" value="C:cytosol"/>
    <property type="evidence" value="ECO:0007669"/>
    <property type="project" value="TreeGrafter"/>
</dbReference>
<comment type="subcellular location">
    <subcellularLocation>
        <location evidence="1">Membrane</location>
    </subcellularLocation>
</comment>
<evidence type="ECO:0000256" key="2">
    <source>
        <dbReference type="ARBA" id="ARBA00023136"/>
    </source>
</evidence>
<feature type="region of interest" description="Disordered" evidence="3">
    <location>
        <begin position="743"/>
        <end position="765"/>
    </location>
</feature>
<dbReference type="AlphaFoldDB" id="A0A2J7ZTD1"/>
<dbReference type="GO" id="GO:0006886">
    <property type="term" value="P:intracellular protein transport"/>
    <property type="evidence" value="ECO:0007669"/>
    <property type="project" value="InterPro"/>
</dbReference>
<dbReference type="OrthoDB" id="67540at2759"/>
<sequence length="822" mass="83592">MLLQLSSLSVLTYAARPQGHDRLLLIREAGEAAQGIVPWDTGGAEGSEPTVGQVGDLTVSHVPLPYSYAMSNWPMQRSAMSASGSDIAVAGRNGLAVYNRASERWRLFGDVSQERQVSCRALGWLGGGVLVACSGPDPNAPPPAAPSGAGAGGGGVAAGVVIGSELLLLPRYHLDLTSLLASPIISWLLCTLLVAASDLVRHFPTLFAEVVVSVARKTDAALWPPLFDAVGSPSSLLEGLVEAGELASAACFLLIIDRLEGAPAAQAQALRLMRSSLRRGQYPLGCELLRFVVPPSDHDLEGRMSGPELSLDRDGAPQLRAAAGSASADPARPISGGHGMAQLEPAQSMEEAEEAASRSWLGWLLGYGSPAAGGGPPQPQEPKREARQEAPAGVGSAPDPEGAPPGPATLRVQQTLALLGDTAAASAAAKATLPGSPARSSPGSGTPGGGGAAAAATMLLSGTPGVSAGAAGAATARSACRLVAEHAWGLLESGHLAALGQLAQASSFLPGGLSGLMNAHRDGHYASRGCAAHTALELLTALALAVSELPVWSSEEVERCAVAVSALCRTVGAVAWAVALAVLLVDAATVTAFRSQQPDVWAQFVGMLHADAHFSYLWDIVEVLSGAEAEAQGPAAPTGATGVVYGSSAVLTAVNNLTPHIAGAVDILVIEQPDGSRKATPFYVRFGKYTALRTGERNVKLYVNDELVPFGMQVGTYGQAYFATETAEVADADEDDQEALLAGIMSPPSGYSSGGEAEASEAGETLSAVRQRINGIKAAHKRGARPHSAAGPAAGDMPPLALGSAAGMPLGAASSGSGPLEQ</sequence>
<feature type="region of interest" description="Disordered" evidence="3">
    <location>
        <begin position="778"/>
        <end position="822"/>
    </location>
</feature>
<keyword evidence="7" id="KW-1185">Reference proteome</keyword>
<feature type="region of interest" description="Disordered" evidence="3">
    <location>
        <begin position="429"/>
        <end position="452"/>
    </location>
</feature>
<dbReference type="GO" id="GO:0000139">
    <property type="term" value="C:Golgi membrane"/>
    <property type="evidence" value="ECO:0007669"/>
    <property type="project" value="TreeGrafter"/>
</dbReference>
<evidence type="ECO:0000256" key="1">
    <source>
        <dbReference type="ARBA" id="ARBA00004370"/>
    </source>
</evidence>
<dbReference type="Proteomes" id="UP000236333">
    <property type="component" value="Unassembled WGS sequence"/>
</dbReference>
<dbReference type="EMBL" id="PGGS01000491">
    <property type="protein sequence ID" value="PNH03537.1"/>
    <property type="molecule type" value="Genomic_DNA"/>
</dbReference>
<feature type="domain" description="RIC1 C-terminal alpha solenoid region" evidence="5">
    <location>
        <begin position="192"/>
        <end position="293"/>
    </location>
</feature>
<dbReference type="Pfam" id="PF04571">
    <property type="entry name" value="Lipin_N"/>
    <property type="match status" value="1"/>
</dbReference>
<dbReference type="GO" id="GO:0034066">
    <property type="term" value="C:Ric1-Rgp1 guanyl-nucleotide exchange factor complex"/>
    <property type="evidence" value="ECO:0007669"/>
    <property type="project" value="InterPro"/>
</dbReference>
<evidence type="ECO:0000259" key="5">
    <source>
        <dbReference type="Pfam" id="PF07064"/>
    </source>
</evidence>
<evidence type="ECO:0000313" key="7">
    <source>
        <dbReference type="Proteomes" id="UP000236333"/>
    </source>
</evidence>
<organism evidence="6 7">
    <name type="scientific">Tetrabaena socialis</name>
    <dbReference type="NCBI Taxonomy" id="47790"/>
    <lineage>
        <taxon>Eukaryota</taxon>
        <taxon>Viridiplantae</taxon>
        <taxon>Chlorophyta</taxon>
        <taxon>core chlorophytes</taxon>
        <taxon>Chlorophyceae</taxon>
        <taxon>CS clade</taxon>
        <taxon>Chlamydomonadales</taxon>
        <taxon>Tetrabaenaceae</taxon>
        <taxon>Tetrabaena</taxon>
    </lineage>
</organism>
<feature type="compositionally biased region" description="Low complexity" evidence="3">
    <location>
        <begin position="429"/>
        <end position="444"/>
    </location>
</feature>
<feature type="non-terminal residue" evidence="6">
    <location>
        <position position="822"/>
    </location>
</feature>
<dbReference type="PANTHER" id="PTHR22746">
    <property type="entry name" value="RAB6A-GEF COMPLEX PARTNER PROTEIN 1"/>
    <property type="match status" value="1"/>
</dbReference>
<evidence type="ECO:0000256" key="3">
    <source>
        <dbReference type="SAM" id="MobiDB-lite"/>
    </source>
</evidence>
<dbReference type="InterPro" id="IPR009771">
    <property type="entry name" value="RIC1_C"/>
</dbReference>
<evidence type="ECO:0000259" key="4">
    <source>
        <dbReference type="Pfam" id="PF04571"/>
    </source>
</evidence>
<gene>
    <name evidence="6" type="ORF">TSOC_010397</name>
</gene>
<accession>A0A2J7ZTD1</accession>
<reference evidence="6 7" key="1">
    <citation type="journal article" date="2017" name="Mol. Biol. Evol.">
        <title>The 4-celled Tetrabaena socialis nuclear genome reveals the essential components for genetic control of cell number at the origin of multicellularity in the volvocine lineage.</title>
        <authorList>
            <person name="Featherston J."/>
            <person name="Arakaki Y."/>
            <person name="Hanschen E.R."/>
            <person name="Ferris P.J."/>
            <person name="Michod R.E."/>
            <person name="Olson B.J.S.C."/>
            <person name="Nozaki H."/>
            <person name="Durand P.M."/>
        </authorList>
    </citation>
    <scope>NUCLEOTIDE SEQUENCE [LARGE SCALE GENOMIC DNA]</scope>
    <source>
        <strain evidence="6 7">NIES-571</strain>
    </source>
</reference>
<protein>
    <submittedName>
        <fullName evidence="6">Protein RIC1</fullName>
    </submittedName>
</protein>
<dbReference type="Pfam" id="PF07064">
    <property type="entry name" value="RIC1"/>
    <property type="match status" value="1"/>
</dbReference>
<proteinExistence type="predicted"/>
<dbReference type="PANTHER" id="PTHR22746:SF10">
    <property type="entry name" value="GUANINE NUCLEOTIDE EXCHANGE FACTOR SUBUNIT RIC1"/>
    <property type="match status" value="1"/>
</dbReference>
<feature type="compositionally biased region" description="Low complexity" evidence="3">
    <location>
        <begin position="749"/>
        <end position="764"/>
    </location>
</feature>
<keyword evidence="2" id="KW-0472">Membrane</keyword>
<name>A0A2J7ZTD1_9CHLO</name>
<dbReference type="InterPro" id="IPR040096">
    <property type="entry name" value="Ric1"/>
</dbReference>
<dbReference type="GO" id="GO:0042147">
    <property type="term" value="P:retrograde transport, endosome to Golgi"/>
    <property type="evidence" value="ECO:0007669"/>
    <property type="project" value="TreeGrafter"/>
</dbReference>
<dbReference type="InterPro" id="IPR007651">
    <property type="entry name" value="Lipin_N"/>
</dbReference>
<feature type="region of interest" description="Disordered" evidence="3">
    <location>
        <begin position="368"/>
        <end position="408"/>
    </location>
</feature>
<comment type="caution">
    <text evidence="6">The sequence shown here is derived from an EMBL/GenBank/DDBJ whole genome shotgun (WGS) entry which is preliminary data.</text>
</comment>
<feature type="region of interest" description="Disordered" evidence="3">
    <location>
        <begin position="318"/>
        <end position="355"/>
    </location>
</feature>
<feature type="compositionally biased region" description="Low complexity" evidence="3">
    <location>
        <begin position="318"/>
        <end position="332"/>
    </location>
</feature>
<evidence type="ECO:0000313" key="6">
    <source>
        <dbReference type="EMBL" id="PNH03537.1"/>
    </source>
</evidence>
<feature type="domain" description="Lipin N-terminal" evidence="4">
    <location>
        <begin position="648"/>
        <end position="729"/>
    </location>
</feature>